<dbReference type="Gene3D" id="2.70.70.10">
    <property type="entry name" value="Glucose Permease (Domain IIA)"/>
    <property type="match status" value="1"/>
</dbReference>
<dbReference type="Gene3D" id="2.60.120.380">
    <property type="match status" value="1"/>
</dbReference>
<evidence type="ECO:0000313" key="3">
    <source>
        <dbReference type="EMBL" id="MFC4770154.1"/>
    </source>
</evidence>
<sequence length="435" mass="47889">MKGKINKLFSTGILALTLSLGISPSPIPSEFSPPFASAAPQQNSSSFFDNFELVTSNDENYILQFTTAKAVKVKVSYSEKDGKNMIMLDGTGQGFKQTVKFEGLKENTQYQAVISASEGKTTMSETIYFTASSDPKVTVPSKEVSYSMPKSEIGIESHDVYESEYNGEKAYADPLAPATPMYGRISCSASDQDWFKIDVSAKTNGKLNVFLDVPSNKDYELYLYDANGNYLAKSTGGTGVDELISRLGTTPGTYYAMVLGFNGACDDVQNYMLVWRFYPDIAWPVPGSDTISDYFGTPRGSTTHKGLDITWWSSGGSTWKYEIQAVKDGYVSYASGSTADATAGYYVKIDHGLYNGKKIIARYLHMESQPLVSSNTNVTRAQRLGWMGNTGDSTGKHLHLDFSDGSSYYDPLTFLAKPHSNEVVDYWEKNGQFKQ</sequence>
<accession>A0ABV9Q8J3</accession>
<feature type="domain" description="Peptidase C-terminal archaeal/bacterial" evidence="2">
    <location>
        <begin position="192"/>
        <end position="258"/>
    </location>
</feature>
<dbReference type="SUPFAM" id="SSF89260">
    <property type="entry name" value="Collagen-binding domain"/>
    <property type="match status" value="1"/>
</dbReference>
<dbReference type="InterPro" id="IPR007280">
    <property type="entry name" value="Peptidase_C_arc/bac"/>
</dbReference>
<comment type="caution">
    <text evidence="3">The sequence shown here is derived from an EMBL/GenBank/DDBJ whole genome shotgun (WGS) entry which is preliminary data.</text>
</comment>
<reference evidence="4" key="1">
    <citation type="journal article" date="2019" name="Int. J. Syst. Evol. Microbiol.">
        <title>The Global Catalogue of Microorganisms (GCM) 10K type strain sequencing project: providing services to taxonomists for standard genome sequencing and annotation.</title>
        <authorList>
            <consortium name="The Broad Institute Genomics Platform"/>
            <consortium name="The Broad Institute Genome Sequencing Center for Infectious Disease"/>
            <person name="Wu L."/>
            <person name="Ma J."/>
        </authorList>
    </citation>
    <scope>NUCLEOTIDE SEQUENCE [LARGE SCALE GENOMIC DNA]</scope>
    <source>
        <strain evidence="4">WYCCWR 12678</strain>
    </source>
</reference>
<evidence type="ECO:0000313" key="4">
    <source>
        <dbReference type="Proteomes" id="UP001596002"/>
    </source>
</evidence>
<keyword evidence="4" id="KW-1185">Reference proteome</keyword>
<dbReference type="InterPro" id="IPR050570">
    <property type="entry name" value="Cell_wall_metabolism_enzyme"/>
</dbReference>
<evidence type="ECO:0000259" key="2">
    <source>
        <dbReference type="Pfam" id="PF04151"/>
    </source>
</evidence>
<organism evidence="3 4">
    <name type="scientific">Effusibacillus consociatus</name>
    <dbReference type="NCBI Taxonomy" id="1117041"/>
    <lineage>
        <taxon>Bacteria</taxon>
        <taxon>Bacillati</taxon>
        <taxon>Bacillota</taxon>
        <taxon>Bacilli</taxon>
        <taxon>Bacillales</taxon>
        <taxon>Alicyclobacillaceae</taxon>
        <taxon>Effusibacillus</taxon>
    </lineage>
</organism>
<gene>
    <name evidence="3" type="ORF">ACFO8Q_23025</name>
</gene>
<dbReference type="Pfam" id="PF01551">
    <property type="entry name" value="Peptidase_M23"/>
    <property type="match status" value="1"/>
</dbReference>
<protein>
    <submittedName>
        <fullName evidence="3">Peptidoglycan DD-metalloendopeptidase family protein</fullName>
    </submittedName>
</protein>
<dbReference type="Proteomes" id="UP001596002">
    <property type="component" value="Unassembled WGS sequence"/>
</dbReference>
<evidence type="ECO:0000259" key="1">
    <source>
        <dbReference type="Pfam" id="PF01551"/>
    </source>
</evidence>
<dbReference type="PANTHER" id="PTHR21666">
    <property type="entry name" value="PEPTIDASE-RELATED"/>
    <property type="match status" value="1"/>
</dbReference>
<dbReference type="RefSeq" id="WP_380029484.1">
    <property type="nucleotide sequence ID" value="NZ_JBHSHC010000156.1"/>
</dbReference>
<dbReference type="InterPro" id="IPR011055">
    <property type="entry name" value="Dup_hybrid_motif"/>
</dbReference>
<dbReference type="EMBL" id="JBHSHC010000156">
    <property type="protein sequence ID" value="MFC4770154.1"/>
    <property type="molecule type" value="Genomic_DNA"/>
</dbReference>
<dbReference type="InterPro" id="IPR016047">
    <property type="entry name" value="M23ase_b-sheet_dom"/>
</dbReference>
<name>A0ABV9Q8J3_9BACL</name>
<dbReference type="SUPFAM" id="SSF51261">
    <property type="entry name" value="Duplicated hybrid motif"/>
    <property type="match status" value="1"/>
</dbReference>
<dbReference type="Pfam" id="PF04151">
    <property type="entry name" value="PPC"/>
    <property type="match status" value="1"/>
</dbReference>
<dbReference type="PANTHER" id="PTHR21666:SF270">
    <property type="entry name" value="MUREIN HYDROLASE ACTIVATOR ENVC"/>
    <property type="match status" value="1"/>
</dbReference>
<proteinExistence type="predicted"/>
<feature type="domain" description="M23ase beta-sheet core" evidence="1">
    <location>
        <begin position="303"/>
        <end position="411"/>
    </location>
</feature>
<dbReference type="CDD" id="cd12797">
    <property type="entry name" value="M23_peptidase"/>
    <property type="match status" value="1"/>
</dbReference>